<dbReference type="STRING" id="270498.CHK_1546"/>
<accession>A0A0M2NF53</accession>
<name>A0A0M2NF53_9FIRM</name>
<sequence length="54" mass="6087">MFLSFEEHAFPKMFFYSSVSPAVFFYFIISAAKLLSRASKTVCSGTVAIPVQTW</sequence>
<gene>
    <name evidence="2" type="ORF">CHK_1546</name>
</gene>
<proteinExistence type="predicted"/>
<organism evidence="2 3">
    <name type="scientific">Christensenella hongkongensis</name>
    <dbReference type="NCBI Taxonomy" id="270498"/>
    <lineage>
        <taxon>Bacteria</taxon>
        <taxon>Bacillati</taxon>
        <taxon>Bacillota</taxon>
        <taxon>Clostridia</taxon>
        <taxon>Christensenellales</taxon>
        <taxon>Christensenellaceae</taxon>
        <taxon>Christensenella</taxon>
    </lineage>
</organism>
<keyword evidence="1" id="KW-0472">Membrane</keyword>
<dbReference type="Proteomes" id="UP000034076">
    <property type="component" value="Unassembled WGS sequence"/>
</dbReference>
<protein>
    <submittedName>
        <fullName evidence="2">Uncharacterized protein</fullName>
    </submittedName>
</protein>
<keyword evidence="1" id="KW-1133">Transmembrane helix</keyword>
<evidence type="ECO:0000313" key="2">
    <source>
        <dbReference type="EMBL" id="KKI51159.1"/>
    </source>
</evidence>
<feature type="transmembrane region" description="Helical" evidence="1">
    <location>
        <begin position="13"/>
        <end position="32"/>
    </location>
</feature>
<comment type="caution">
    <text evidence="2">The sequence shown here is derived from an EMBL/GenBank/DDBJ whole genome shotgun (WGS) entry which is preliminary data.</text>
</comment>
<dbReference type="AlphaFoldDB" id="A0A0M2NF53"/>
<keyword evidence="3" id="KW-1185">Reference proteome</keyword>
<evidence type="ECO:0000313" key="3">
    <source>
        <dbReference type="Proteomes" id="UP000034076"/>
    </source>
</evidence>
<evidence type="ECO:0000256" key="1">
    <source>
        <dbReference type="SAM" id="Phobius"/>
    </source>
</evidence>
<reference evidence="2 3" key="1">
    <citation type="submission" date="2015-04" db="EMBL/GenBank/DDBJ databases">
        <title>Draft genome sequence of bacteremic isolate Catabacter hongkongensis type strain HKU16T.</title>
        <authorList>
            <person name="Lau S.K."/>
            <person name="Teng J.L."/>
            <person name="Huang Y."/>
            <person name="Curreem S.O."/>
            <person name="Tsui S.K."/>
            <person name="Woo P.C."/>
        </authorList>
    </citation>
    <scope>NUCLEOTIDE SEQUENCE [LARGE SCALE GENOMIC DNA]</scope>
    <source>
        <strain evidence="2 3">HKU16</strain>
    </source>
</reference>
<dbReference type="EMBL" id="LAYJ01000088">
    <property type="protein sequence ID" value="KKI51159.1"/>
    <property type="molecule type" value="Genomic_DNA"/>
</dbReference>
<keyword evidence="1" id="KW-0812">Transmembrane</keyword>